<keyword evidence="4" id="KW-1185">Reference proteome</keyword>
<dbReference type="HOGENOM" id="CLU_997528_0_0_1"/>
<gene>
    <name evidence="3" type="ORF">CC1G_11093</name>
</gene>
<keyword evidence="1" id="KW-0677">Repeat</keyword>
<keyword evidence="2" id="KW-0802">TPR repeat</keyword>
<dbReference type="PANTHER" id="PTHR45831:SF2">
    <property type="entry name" value="LD24721P"/>
    <property type="match status" value="1"/>
</dbReference>
<dbReference type="InParanoid" id="A8P7M7"/>
<dbReference type="Gene3D" id="1.25.40.10">
    <property type="entry name" value="Tetratricopeptide repeat domain"/>
    <property type="match status" value="1"/>
</dbReference>
<dbReference type="OMA" id="RRWFCAM"/>
<dbReference type="RefSeq" id="XP_001839393.2">
    <property type="nucleotide sequence ID" value="XM_001839341.2"/>
</dbReference>
<evidence type="ECO:0000256" key="2">
    <source>
        <dbReference type="ARBA" id="ARBA00022803"/>
    </source>
</evidence>
<proteinExistence type="predicted"/>
<dbReference type="GO" id="GO:0060090">
    <property type="term" value="F:molecular adaptor activity"/>
    <property type="evidence" value="ECO:0007669"/>
    <property type="project" value="TreeGrafter"/>
</dbReference>
<reference evidence="3 4" key="1">
    <citation type="journal article" date="2010" name="Proc. Natl. Acad. Sci. U.S.A.">
        <title>Insights into evolution of multicellular fungi from the assembled chromosomes of the mushroom Coprinopsis cinerea (Coprinus cinereus).</title>
        <authorList>
            <person name="Stajich J.E."/>
            <person name="Wilke S.K."/>
            <person name="Ahren D."/>
            <person name="Au C.H."/>
            <person name="Birren B.W."/>
            <person name="Borodovsky M."/>
            <person name="Burns C."/>
            <person name="Canback B."/>
            <person name="Casselton L.A."/>
            <person name="Cheng C.K."/>
            <person name="Deng J."/>
            <person name="Dietrich F.S."/>
            <person name="Fargo D.C."/>
            <person name="Farman M.L."/>
            <person name="Gathman A.C."/>
            <person name="Goldberg J."/>
            <person name="Guigo R."/>
            <person name="Hoegger P.J."/>
            <person name="Hooker J.B."/>
            <person name="Huggins A."/>
            <person name="James T.Y."/>
            <person name="Kamada T."/>
            <person name="Kilaru S."/>
            <person name="Kodira C."/>
            <person name="Kues U."/>
            <person name="Kupfer D."/>
            <person name="Kwan H.S."/>
            <person name="Lomsadze A."/>
            <person name="Li W."/>
            <person name="Lilly W.W."/>
            <person name="Ma L.J."/>
            <person name="Mackey A.J."/>
            <person name="Manning G."/>
            <person name="Martin F."/>
            <person name="Muraguchi H."/>
            <person name="Natvig D.O."/>
            <person name="Palmerini H."/>
            <person name="Ramesh M.A."/>
            <person name="Rehmeyer C.J."/>
            <person name="Roe B.A."/>
            <person name="Shenoy N."/>
            <person name="Stanke M."/>
            <person name="Ter-Hovhannisyan V."/>
            <person name="Tunlid A."/>
            <person name="Velagapudi R."/>
            <person name="Vision T.J."/>
            <person name="Zeng Q."/>
            <person name="Zolan M.E."/>
            <person name="Pukkila P.J."/>
        </authorList>
    </citation>
    <scope>NUCLEOTIDE SEQUENCE [LARGE SCALE GENOMIC DNA]</scope>
    <source>
        <strain evidence="4">Okayama-7 / 130 / ATCC MYA-4618 / FGSC 9003</strain>
    </source>
</reference>
<dbReference type="EMBL" id="AACS02000005">
    <property type="protein sequence ID" value="EAU82407.2"/>
    <property type="molecule type" value="Genomic_DNA"/>
</dbReference>
<dbReference type="SMART" id="SM00028">
    <property type="entry name" value="TPR"/>
    <property type="match status" value="3"/>
</dbReference>
<dbReference type="STRING" id="240176.A8P7M7"/>
<dbReference type="GeneID" id="6016007"/>
<dbReference type="InterPro" id="IPR047150">
    <property type="entry name" value="SGT"/>
</dbReference>
<name>A8P7M7_COPC7</name>
<evidence type="ECO:0000256" key="1">
    <source>
        <dbReference type="ARBA" id="ARBA00022737"/>
    </source>
</evidence>
<dbReference type="KEGG" id="cci:CC1G_11093"/>
<sequence>MSAEALKELGNEHYEQKRYNEAIASYTTIIDRLGGAEAPTIPLLRTVYANRAQCYICLEDYERAKNDCLHVLENYPFPASPNADERRIMRKIHECLGVSYSHLRMFDEALEQQRIVEEMRGTRAYRPIIVDPPPERQAPSNVATRPFRYEVKVLEGASPIASNRDTFIYTEQVPVHFCGRAGLAANPSEAAHFLNSLVRKHYREIWDSSPRWNCVACDKRATLMLHTPQGHLHEDPPFIFDMAHPICESGGRCETNSRQDTNDIMSLRANFGPRTA</sequence>
<comment type="caution">
    <text evidence="3">The sequence shown here is derived from an EMBL/GenBank/DDBJ whole genome shotgun (WGS) entry which is preliminary data.</text>
</comment>
<accession>A8P7M7</accession>
<dbReference type="GO" id="GO:0016020">
    <property type="term" value="C:membrane"/>
    <property type="evidence" value="ECO:0007669"/>
    <property type="project" value="TreeGrafter"/>
</dbReference>
<dbReference type="OrthoDB" id="420195at2759"/>
<dbReference type="PANTHER" id="PTHR45831">
    <property type="entry name" value="LD24721P"/>
    <property type="match status" value="1"/>
</dbReference>
<dbReference type="VEuPathDB" id="FungiDB:CC1G_11093"/>
<dbReference type="InterPro" id="IPR011990">
    <property type="entry name" value="TPR-like_helical_dom_sf"/>
</dbReference>
<protein>
    <submittedName>
        <fullName evidence="3">Uncharacterized protein</fullName>
    </submittedName>
</protein>
<dbReference type="Proteomes" id="UP000001861">
    <property type="component" value="Unassembled WGS sequence"/>
</dbReference>
<dbReference type="SUPFAM" id="SSF48452">
    <property type="entry name" value="TPR-like"/>
    <property type="match status" value="1"/>
</dbReference>
<organism evidence="3 4">
    <name type="scientific">Coprinopsis cinerea (strain Okayama-7 / 130 / ATCC MYA-4618 / FGSC 9003)</name>
    <name type="common">Inky cap fungus</name>
    <name type="synonym">Hormographiella aspergillata</name>
    <dbReference type="NCBI Taxonomy" id="240176"/>
    <lineage>
        <taxon>Eukaryota</taxon>
        <taxon>Fungi</taxon>
        <taxon>Dikarya</taxon>
        <taxon>Basidiomycota</taxon>
        <taxon>Agaricomycotina</taxon>
        <taxon>Agaricomycetes</taxon>
        <taxon>Agaricomycetidae</taxon>
        <taxon>Agaricales</taxon>
        <taxon>Agaricineae</taxon>
        <taxon>Psathyrellaceae</taxon>
        <taxon>Coprinopsis</taxon>
    </lineage>
</organism>
<dbReference type="GO" id="GO:0006620">
    <property type="term" value="P:post-translational protein targeting to endoplasmic reticulum membrane"/>
    <property type="evidence" value="ECO:0007669"/>
    <property type="project" value="TreeGrafter"/>
</dbReference>
<dbReference type="GO" id="GO:0072380">
    <property type="term" value="C:TRC complex"/>
    <property type="evidence" value="ECO:0007669"/>
    <property type="project" value="TreeGrafter"/>
</dbReference>
<dbReference type="AlphaFoldDB" id="A8P7M7"/>
<dbReference type="InterPro" id="IPR019734">
    <property type="entry name" value="TPR_rpt"/>
</dbReference>
<evidence type="ECO:0000313" key="3">
    <source>
        <dbReference type="EMBL" id="EAU82407.2"/>
    </source>
</evidence>
<evidence type="ECO:0000313" key="4">
    <source>
        <dbReference type="Proteomes" id="UP000001861"/>
    </source>
</evidence>